<keyword evidence="1" id="KW-0472">Membrane</keyword>
<feature type="transmembrane region" description="Helical" evidence="1">
    <location>
        <begin position="40"/>
        <end position="58"/>
    </location>
</feature>
<name>A0A2H4TKX9_ECOLX</name>
<sequence length="73" mass="8454">MDNSPMKKIFRNPESECLPKVGYGDSGPTVRYIHQWISDYIPLTLLIQTMVICCLAWMKKSEVGLIYKKVNFN</sequence>
<dbReference type="AlphaFoldDB" id="A0A2H4TKX9"/>
<proteinExistence type="predicted"/>
<protein>
    <submittedName>
        <fullName evidence="2">Uncharacterized protein</fullName>
    </submittedName>
</protein>
<organism evidence="2 3">
    <name type="scientific">Escherichia coli</name>
    <dbReference type="NCBI Taxonomy" id="562"/>
    <lineage>
        <taxon>Bacteria</taxon>
        <taxon>Pseudomonadati</taxon>
        <taxon>Pseudomonadota</taxon>
        <taxon>Gammaproteobacteria</taxon>
        <taxon>Enterobacterales</taxon>
        <taxon>Enterobacteriaceae</taxon>
        <taxon>Escherichia</taxon>
    </lineage>
</organism>
<keyword evidence="2" id="KW-0614">Plasmid</keyword>
<gene>
    <name evidence="2" type="ORF">CV83915_2p0207</name>
</gene>
<keyword evidence="1" id="KW-0812">Transmembrane</keyword>
<geneLocation type="plasmid" evidence="3">
    <name>pcv839-15-p2</name>
</geneLocation>
<accession>A0A2H4TKX9</accession>
<keyword evidence="1" id="KW-1133">Transmembrane helix</keyword>
<evidence type="ECO:0000313" key="3">
    <source>
        <dbReference type="Proteomes" id="UP000236551"/>
    </source>
</evidence>
<dbReference type="EMBL" id="CP024976">
    <property type="protein sequence ID" value="ATZ30210.1"/>
    <property type="molecule type" value="Genomic_DNA"/>
</dbReference>
<evidence type="ECO:0000313" key="2">
    <source>
        <dbReference type="EMBL" id="ATZ30210.1"/>
    </source>
</evidence>
<evidence type="ECO:0000256" key="1">
    <source>
        <dbReference type="SAM" id="Phobius"/>
    </source>
</evidence>
<reference evidence="2 3" key="1">
    <citation type="submission" date="2017-11" db="EMBL/GenBank/DDBJ databases">
        <title>Escherichia coli CV839-15 Genome sequencing and assembly.</title>
        <authorList>
            <person name="Li Z."/>
            <person name="Song N."/>
            <person name="Li W."/>
            <person name="Philip H.R."/>
            <person name="Bu Z."/>
            <person name="Siguo L."/>
        </authorList>
    </citation>
    <scope>NUCLEOTIDE SEQUENCE [LARGE SCALE GENOMIC DNA]</scope>
    <source>
        <strain evidence="2 3">CV839-15</strain>
        <plasmid evidence="3">Plasmid pcv839-15-p2</plasmid>
    </source>
</reference>
<dbReference type="Proteomes" id="UP000236551">
    <property type="component" value="Plasmid pCV839-15-p2"/>
</dbReference>